<dbReference type="PANTHER" id="PTHR10030:SF37">
    <property type="entry name" value="ALPHA-L-FUCOSIDASE-RELATED"/>
    <property type="match status" value="1"/>
</dbReference>
<keyword evidence="10" id="KW-1185">Reference proteome</keyword>
<evidence type="ECO:0000256" key="5">
    <source>
        <dbReference type="ARBA" id="ARBA00022801"/>
    </source>
</evidence>
<dbReference type="GO" id="GO:0006004">
    <property type="term" value="P:fucose metabolic process"/>
    <property type="evidence" value="ECO:0007669"/>
    <property type="project" value="InterPro"/>
</dbReference>
<dbReference type="EC" id="3.2.1.51" evidence="3"/>
<dbReference type="InterPro" id="IPR013780">
    <property type="entry name" value="Glyco_hydro_b"/>
</dbReference>
<feature type="domain" description="Alpha-L-fucosidase C-terminal" evidence="8">
    <location>
        <begin position="414"/>
        <end position="499"/>
    </location>
</feature>
<dbReference type="InterPro" id="IPR016286">
    <property type="entry name" value="FUC_metazoa-typ"/>
</dbReference>
<evidence type="ECO:0000256" key="3">
    <source>
        <dbReference type="ARBA" id="ARBA00012662"/>
    </source>
</evidence>
<keyword evidence="6" id="KW-0326">Glycosidase</keyword>
<keyword evidence="4" id="KW-0732">Signal</keyword>
<dbReference type="PIRSF" id="PIRSF001092">
    <property type="entry name" value="Alpha-L-fucosidase"/>
    <property type="match status" value="1"/>
</dbReference>
<dbReference type="InterPro" id="IPR057739">
    <property type="entry name" value="Glyco_hydro_29_N"/>
</dbReference>
<evidence type="ECO:0000313" key="9">
    <source>
        <dbReference type="EMBL" id="VGO19631.1"/>
    </source>
</evidence>
<dbReference type="PANTHER" id="PTHR10030">
    <property type="entry name" value="ALPHA-L-FUCOSIDASE"/>
    <property type="match status" value="1"/>
</dbReference>
<dbReference type="InterPro" id="IPR000933">
    <property type="entry name" value="Glyco_hydro_29"/>
</dbReference>
<dbReference type="Pfam" id="PF01120">
    <property type="entry name" value="Alpha_L_fucos"/>
    <property type="match status" value="1"/>
</dbReference>
<protein>
    <recommendedName>
        <fullName evidence="3">alpha-L-fucosidase</fullName>
        <ecNumber evidence="3">3.2.1.51</ecNumber>
    </recommendedName>
</protein>
<dbReference type="SMART" id="SM00812">
    <property type="entry name" value="Alpha_L_fucos"/>
    <property type="match status" value="1"/>
</dbReference>
<evidence type="ECO:0000256" key="6">
    <source>
        <dbReference type="ARBA" id="ARBA00023295"/>
    </source>
</evidence>
<dbReference type="Gene3D" id="3.20.20.80">
    <property type="entry name" value="Glycosidases"/>
    <property type="match status" value="1"/>
</dbReference>
<reference evidence="9 10" key="1">
    <citation type="submission" date="2019-04" db="EMBL/GenBank/DDBJ databases">
        <authorList>
            <person name="Van Vliet M D."/>
        </authorList>
    </citation>
    <scope>NUCLEOTIDE SEQUENCE [LARGE SCALE GENOMIC DNA]</scope>
    <source>
        <strain evidence="9 10">F21</strain>
    </source>
</reference>
<dbReference type="InterPro" id="IPR017853">
    <property type="entry name" value="GH"/>
</dbReference>
<name>A0A6C2UJP2_9BACT</name>
<keyword evidence="5" id="KW-0378">Hydrolase</keyword>
<organism evidence="9 10">
    <name type="scientific">Pontiella sulfatireligans</name>
    <dbReference type="NCBI Taxonomy" id="2750658"/>
    <lineage>
        <taxon>Bacteria</taxon>
        <taxon>Pseudomonadati</taxon>
        <taxon>Kiritimatiellota</taxon>
        <taxon>Kiritimatiellia</taxon>
        <taxon>Kiritimatiellales</taxon>
        <taxon>Pontiellaceae</taxon>
        <taxon>Pontiella</taxon>
    </lineage>
</organism>
<dbReference type="EMBL" id="CAAHFH010000001">
    <property type="protein sequence ID" value="VGO19631.1"/>
    <property type="molecule type" value="Genomic_DNA"/>
</dbReference>
<dbReference type="Gene3D" id="2.60.40.1180">
    <property type="entry name" value="Golgi alpha-mannosidase II"/>
    <property type="match status" value="1"/>
</dbReference>
<evidence type="ECO:0000313" key="10">
    <source>
        <dbReference type="Proteomes" id="UP000346198"/>
    </source>
</evidence>
<proteinExistence type="inferred from homology"/>
<dbReference type="AlphaFoldDB" id="A0A6C2UJP2"/>
<sequence length="500" mass="57074">MVSACVTNAAFEANWESLSKQPIPEWMKDAKFGVYTHWSVFSVPAFGGPDYIKNVYGGAKKDAKGAYSHHLETYGSLDKNGYINFVDQFTAPKFNADEWVDLMYEAGARFGGILLVHHDGFCLWDSEHTRWNSMDKGPKRDVYGEIATAVRKHDDMKLLATFHHGRTLGYATGFMDKEKGIPVKTEENKDWDIWNPEYQDFYWNEGAGAKPEVFAAEWEAKIKEVVDKYSPDCIWFDGLNTSIRNNAPSEQQVMDTFAYYFNEAEKKGQEVTICNKHAGQFNFPDSFGFLCYENGREMALDVKPWYLIDRAIAYPWSYVTDKKYKDGPDYHIKSLIDLVSRGGVFLLSLTPKGDGSIPDEEIAIMKGMGRWMKVNAEAIHATRPWKISGEGPAVMLEYNAVKKRDDWNYRQPFIAQDIRFTVSKDGKTLYATALNWPENGKIVVKSLAEGSEYYPGKIGSVEMVGLNEPVKWIRTAEGLEITFPKDKPADWEWAYAFRIR</sequence>
<dbReference type="Proteomes" id="UP000346198">
    <property type="component" value="Unassembled WGS sequence"/>
</dbReference>
<gene>
    <name evidence="9" type="ORF">SCARR_01690</name>
</gene>
<evidence type="ECO:0000259" key="7">
    <source>
        <dbReference type="Pfam" id="PF01120"/>
    </source>
</evidence>
<evidence type="ECO:0000256" key="1">
    <source>
        <dbReference type="ARBA" id="ARBA00004071"/>
    </source>
</evidence>
<feature type="domain" description="Glycoside hydrolase family 29 N-terminal" evidence="7">
    <location>
        <begin position="6"/>
        <end position="377"/>
    </location>
</feature>
<accession>A0A6C2UJP2</accession>
<comment type="function">
    <text evidence="1">Alpha-L-fucosidase is responsible for hydrolyzing the alpha-1,6-linked fucose joined to the reducing-end N-acetylglucosamine of the carbohydrate moieties of glycoproteins.</text>
</comment>
<dbReference type="InterPro" id="IPR031919">
    <property type="entry name" value="Fucosidase_C"/>
</dbReference>
<evidence type="ECO:0000256" key="2">
    <source>
        <dbReference type="ARBA" id="ARBA00007951"/>
    </source>
</evidence>
<dbReference type="GO" id="GO:0004560">
    <property type="term" value="F:alpha-L-fucosidase activity"/>
    <property type="evidence" value="ECO:0007669"/>
    <property type="project" value="InterPro"/>
</dbReference>
<comment type="similarity">
    <text evidence="2">Belongs to the glycosyl hydrolase 29 family.</text>
</comment>
<evidence type="ECO:0000259" key="8">
    <source>
        <dbReference type="Pfam" id="PF16757"/>
    </source>
</evidence>
<dbReference type="GO" id="GO:0005764">
    <property type="term" value="C:lysosome"/>
    <property type="evidence" value="ECO:0007669"/>
    <property type="project" value="TreeGrafter"/>
</dbReference>
<evidence type="ECO:0000256" key="4">
    <source>
        <dbReference type="ARBA" id="ARBA00022729"/>
    </source>
</evidence>
<dbReference type="GO" id="GO:0016139">
    <property type="term" value="P:glycoside catabolic process"/>
    <property type="evidence" value="ECO:0007669"/>
    <property type="project" value="TreeGrafter"/>
</dbReference>
<dbReference type="Pfam" id="PF16757">
    <property type="entry name" value="Fucosidase_C"/>
    <property type="match status" value="1"/>
</dbReference>
<dbReference type="SUPFAM" id="SSF51445">
    <property type="entry name" value="(Trans)glycosidases"/>
    <property type="match status" value="1"/>
</dbReference>